<comment type="pathway">
    <text evidence="2 9">Pyrimidine metabolism; UMP biosynthesis via de novo pathway.</text>
</comment>
<evidence type="ECO:0000256" key="6">
    <source>
        <dbReference type="ARBA" id="ARBA00022643"/>
    </source>
</evidence>
<evidence type="ECO:0000259" key="10">
    <source>
        <dbReference type="Pfam" id="PF01180"/>
    </source>
</evidence>
<feature type="binding site" evidence="9">
    <location>
        <position position="130"/>
    </location>
    <ligand>
        <name>FMN</name>
        <dbReference type="ChEBI" id="CHEBI:58210"/>
    </ligand>
</feature>
<dbReference type="InterPro" id="IPR049622">
    <property type="entry name" value="Dihydroorotate_DH_I"/>
</dbReference>
<dbReference type="RefSeq" id="WP_144857540.1">
    <property type="nucleotide sequence ID" value="NZ_BAAAYT010000002.1"/>
</dbReference>
<dbReference type="Gene3D" id="3.20.20.70">
    <property type="entry name" value="Aldolase class I"/>
    <property type="match status" value="1"/>
</dbReference>
<dbReference type="SUPFAM" id="SSF51395">
    <property type="entry name" value="FMN-linked oxidoreductases"/>
    <property type="match status" value="1"/>
</dbReference>
<keyword evidence="12" id="KW-1185">Reference proteome</keyword>
<evidence type="ECO:0000313" key="12">
    <source>
        <dbReference type="Proteomes" id="UP000315628"/>
    </source>
</evidence>
<dbReference type="InterPro" id="IPR001295">
    <property type="entry name" value="Dihydroorotate_DH_CS"/>
</dbReference>
<dbReference type="GO" id="GO:0004152">
    <property type="term" value="F:dihydroorotate dehydrogenase activity"/>
    <property type="evidence" value="ECO:0007669"/>
    <property type="project" value="UniProtKB-UniRule"/>
</dbReference>
<dbReference type="InterPro" id="IPR024920">
    <property type="entry name" value="Dihydroorotate_DH_1"/>
</dbReference>
<feature type="binding site" evidence="9">
    <location>
        <position position="170"/>
    </location>
    <ligand>
        <name>FMN</name>
        <dbReference type="ChEBI" id="CHEBI:58210"/>
    </ligand>
</feature>
<evidence type="ECO:0000256" key="3">
    <source>
        <dbReference type="ARBA" id="ARBA00008008"/>
    </source>
</evidence>
<feature type="binding site" evidence="9">
    <location>
        <begin position="197"/>
        <end position="198"/>
    </location>
    <ligand>
        <name>substrate</name>
    </ligand>
</feature>
<dbReference type="AlphaFoldDB" id="A0A560WAQ3"/>
<evidence type="ECO:0000256" key="4">
    <source>
        <dbReference type="ARBA" id="ARBA00022490"/>
    </source>
</evidence>
<feature type="domain" description="Dihydroorotate dehydrogenase catalytic" evidence="10">
    <location>
        <begin position="4"/>
        <end position="297"/>
    </location>
</feature>
<evidence type="ECO:0000256" key="8">
    <source>
        <dbReference type="ARBA" id="ARBA00023002"/>
    </source>
</evidence>
<dbReference type="Pfam" id="PF01180">
    <property type="entry name" value="DHO_dh"/>
    <property type="match status" value="1"/>
</dbReference>
<comment type="similarity">
    <text evidence="3 9">Belongs to the dihydroorotate dehydrogenase family. Type 1 subfamily.</text>
</comment>
<proteinExistence type="inferred from homology"/>
<dbReference type="EMBL" id="VIUW01000003">
    <property type="protein sequence ID" value="TWD14698.1"/>
    <property type="molecule type" value="Genomic_DNA"/>
</dbReference>
<accession>A0A560WAQ3</accession>
<feature type="binding site" evidence="9">
    <location>
        <position position="130"/>
    </location>
    <ligand>
        <name>substrate</name>
    </ligand>
</feature>
<dbReference type="PROSITE" id="PS00912">
    <property type="entry name" value="DHODEHASE_2"/>
    <property type="match status" value="1"/>
</dbReference>
<dbReference type="HAMAP" id="MF_00224">
    <property type="entry name" value="DHO_dh_type1"/>
    <property type="match status" value="1"/>
</dbReference>
<protein>
    <recommendedName>
        <fullName evidence="9">Dihydroorotate dehydrogenase</fullName>
        <shortName evidence="9">DHOD</shortName>
        <shortName evidence="9">DHODase</shortName>
        <shortName evidence="9">DHOdehase</shortName>
        <ecNumber evidence="9">1.3.-.-</ecNumber>
    </recommendedName>
</protein>
<comment type="function">
    <text evidence="9">Catalyzes the conversion of dihydroorotate to orotate.</text>
</comment>
<dbReference type="InterPro" id="IPR005720">
    <property type="entry name" value="Dihydroorotate_DH_cat"/>
</dbReference>
<gene>
    <name evidence="9" type="primary">pyrD</name>
    <name evidence="11" type="ORF">FB557_2122</name>
</gene>
<organism evidence="11 12">
    <name type="scientific">Marihabitans asiaticum</name>
    <dbReference type="NCBI Taxonomy" id="415218"/>
    <lineage>
        <taxon>Bacteria</taxon>
        <taxon>Bacillati</taxon>
        <taxon>Actinomycetota</taxon>
        <taxon>Actinomycetes</taxon>
        <taxon>Micrococcales</taxon>
        <taxon>Intrasporangiaceae</taxon>
        <taxon>Marihabitans</taxon>
    </lineage>
</organism>
<dbReference type="Proteomes" id="UP000315628">
    <property type="component" value="Unassembled WGS sequence"/>
</dbReference>
<keyword evidence="8 9" id="KW-0560">Oxidoreductase</keyword>
<evidence type="ECO:0000256" key="2">
    <source>
        <dbReference type="ARBA" id="ARBA00004725"/>
    </source>
</evidence>
<evidence type="ECO:0000256" key="5">
    <source>
        <dbReference type="ARBA" id="ARBA00022630"/>
    </source>
</evidence>
<feature type="binding site" evidence="9">
    <location>
        <position position="21"/>
    </location>
    <ligand>
        <name>FMN</name>
        <dbReference type="ChEBI" id="CHEBI:58210"/>
    </ligand>
</feature>
<dbReference type="GO" id="GO:0006207">
    <property type="term" value="P:'de novo' pyrimidine nucleobase biosynthetic process"/>
    <property type="evidence" value="ECO:0007669"/>
    <property type="project" value="InterPro"/>
</dbReference>
<keyword evidence="7 9" id="KW-0665">Pyrimidine biosynthesis</keyword>
<dbReference type="PANTHER" id="PTHR48109">
    <property type="entry name" value="DIHYDROOROTATE DEHYDROGENASE (QUINONE), MITOCHONDRIAL-RELATED"/>
    <property type="match status" value="1"/>
</dbReference>
<evidence type="ECO:0000313" key="11">
    <source>
        <dbReference type="EMBL" id="TWD14698.1"/>
    </source>
</evidence>
<feature type="binding site" evidence="9">
    <location>
        <begin position="254"/>
        <end position="255"/>
    </location>
    <ligand>
        <name>FMN</name>
        <dbReference type="ChEBI" id="CHEBI:58210"/>
    </ligand>
</feature>
<feature type="binding site" evidence="9">
    <location>
        <position position="222"/>
    </location>
    <ligand>
        <name>FMN</name>
        <dbReference type="ChEBI" id="CHEBI:58210"/>
    </ligand>
</feature>
<comment type="cofactor">
    <cofactor evidence="9">
        <name>FMN</name>
        <dbReference type="ChEBI" id="CHEBI:58210"/>
    </cofactor>
    <text evidence="9">Binds 1 FMN per subunit.</text>
</comment>
<evidence type="ECO:0000256" key="7">
    <source>
        <dbReference type="ARBA" id="ARBA00022975"/>
    </source>
</evidence>
<name>A0A560WAQ3_9MICO</name>
<dbReference type="CDD" id="cd04740">
    <property type="entry name" value="DHOD_1B_like"/>
    <property type="match status" value="1"/>
</dbReference>
<dbReference type="EC" id="1.3.-.-" evidence="9"/>
<comment type="subcellular location">
    <subcellularLocation>
        <location evidence="1 9">Cytoplasm</location>
    </subcellularLocation>
</comment>
<sequence length="318" mass="32346">MVDLSVDLAGVPLPSPMMTASGCAANGREMHRFIDITELGAFVTKSVKAAPVSGRPTPRMAETDSGMLNSIGLQGPGVAAFVEEDLAWLHSIGARVVVSIAGGTASEFAAVARRVVRSPYASAVAAIEVNISCPNVANRGLVFACEPSGSHKVITLVREEVPRGIPILAKLSPDVTDITEIAAAVVKAGAHGLTMINTLLGVAIDPVRLRPHLAATTGGLSGPAVRPVAVRAIWQVSAAMREGRVPAVPIVGAGGVRTGADALELLAAGATAVQVGTAAFNDPTAPLRVGRELADALDALGVDRLADVVGIAHEGGLR</sequence>
<reference evidence="11 12" key="1">
    <citation type="submission" date="2019-06" db="EMBL/GenBank/DDBJ databases">
        <title>Sequencing the genomes of 1000 actinobacteria strains.</title>
        <authorList>
            <person name="Klenk H.-P."/>
        </authorList>
    </citation>
    <scope>NUCLEOTIDE SEQUENCE [LARGE SCALE GENOMIC DNA]</scope>
    <source>
        <strain evidence="11 12">DSM 18935</strain>
    </source>
</reference>
<dbReference type="UniPathway" id="UPA00070"/>
<comment type="catalytic activity">
    <reaction evidence="9">
        <text>(S)-dihydroorotate + A = orotate + AH2</text>
        <dbReference type="Rhea" id="RHEA:18073"/>
        <dbReference type="ChEBI" id="CHEBI:13193"/>
        <dbReference type="ChEBI" id="CHEBI:17499"/>
        <dbReference type="ChEBI" id="CHEBI:30839"/>
        <dbReference type="ChEBI" id="CHEBI:30864"/>
    </reaction>
</comment>
<comment type="caution">
    <text evidence="9">Lacks conserved residue(s) required for the propagation of feature annotation.</text>
</comment>
<evidence type="ECO:0000256" key="1">
    <source>
        <dbReference type="ARBA" id="ARBA00004496"/>
    </source>
</evidence>
<feature type="binding site" evidence="9">
    <location>
        <begin position="69"/>
        <end position="73"/>
    </location>
    <ligand>
        <name>substrate</name>
    </ligand>
</feature>
<feature type="binding site" evidence="9">
    <location>
        <position position="196"/>
    </location>
    <ligand>
        <name>FMN</name>
        <dbReference type="ChEBI" id="CHEBI:58210"/>
    </ligand>
</feature>
<dbReference type="GO" id="GO:0044205">
    <property type="term" value="P:'de novo' UMP biosynthetic process"/>
    <property type="evidence" value="ECO:0007669"/>
    <property type="project" value="UniProtKB-UniRule"/>
</dbReference>
<feature type="binding site" evidence="9">
    <location>
        <begin position="45"/>
        <end position="46"/>
    </location>
    <ligand>
        <name>FMN</name>
        <dbReference type="ChEBI" id="CHEBI:58210"/>
    </ligand>
</feature>
<dbReference type="InterPro" id="IPR033888">
    <property type="entry name" value="DHOD_1B"/>
</dbReference>
<dbReference type="GO" id="GO:0005737">
    <property type="term" value="C:cytoplasm"/>
    <property type="evidence" value="ECO:0007669"/>
    <property type="project" value="UniProtKB-SubCell"/>
</dbReference>
<dbReference type="NCBIfam" id="NF005574">
    <property type="entry name" value="PRK07259.1"/>
    <property type="match status" value="1"/>
</dbReference>
<keyword evidence="4 9" id="KW-0963">Cytoplasm</keyword>
<feature type="binding site" evidence="9">
    <location>
        <position position="45"/>
    </location>
    <ligand>
        <name>substrate</name>
    </ligand>
</feature>
<dbReference type="InterPro" id="IPR050074">
    <property type="entry name" value="DHO_dehydrogenase"/>
</dbReference>
<dbReference type="InterPro" id="IPR012135">
    <property type="entry name" value="Dihydroorotate_DH_1_2"/>
</dbReference>
<dbReference type="PIRSF" id="PIRSF000164">
    <property type="entry name" value="DHO_oxidase"/>
    <property type="match status" value="1"/>
</dbReference>
<comment type="caution">
    <text evidence="11">The sequence shown here is derived from an EMBL/GenBank/DDBJ whole genome shotgun (WGS) entry which is preliminary data.</text>
</comment>
<dbReference type="NCBIfam" id="TIGR01037">
    <property type="entry name" value="pyrD_sub1_fam"/>
    <property type="match status" value="1"/>
</dbReference>
<keyword evidence="6 9" id="KW-0288">FMN</keyword>
<feature type="binding site" evidence="9">
    <location>
        <begin position="276"/>
        <end position="277"/>
    </location>
    <ligand>
        <name>FMN</name>
        <dbReference type="ChEBI" id="CHEBI:58210"/>
    </ligand>
</feature>
<dbReference type="PANTHER" id="PTHR48109:SF1">
    <property type="entry name" value="DIHYDROOROTATE DEHYDROGENASE (FUMARATE)"/>
    <property type="match status" value="1"/>
</dbReference>
<evidence type="ECO:0000256" key="9">
    <source>
        <dbReference type="HAMAP-Rule" id="MF_00224"/>
    </source>
</evidence>
<feature type="active site" description="Nucleophile" evidence="9">
    <location>
        <position position="133"/>
    </location>
</feature>
<dbReference type="OrthoDB" id="9794954at2"/>
<dbReference type="InterPro" id="IPR013785">
    <property type="entry name" value="Aldolase_TIM"/>
</dbReference>
<keyword evidence="5 9" id="KW-0285">Flavoprotein</keyword>